<feature type="region of interest" description="Disordered" evidence="1">
    <location>
        <begin position="59"/>
        <end position="84"/>
    </location>
</feature>
<dbReference type="AlphaFoldDB" id="A0A812S7S5"/>
<keyword evidence="3" id="KW-1185">Reference proteome</keyword>
<evidence type="ECO:0000313" key="2">
    <source>
        <dbReference type="EMBL" id="CAE7470961.1"/>
    </source>
</evidence>
<organism evidence="2 3">
    <name type="scientific">Symbiodinium pilosum</name>
    <name type="common">Dinoflagellate</name>
    <dbReference type="NCBI Taxonomy" id="2952"/>
    <lineage>
        <taxon>Eukaryota</taxon>
        <taxon>Sar</taxon>
        <taxon>Alveolata</taxon>
        <taxon>Dinophyceae</taxon>
        <taxon>Suessiales</taxon>
        <taxon>Symbiodiniaceae</taxon>
        <taxon>Symbiodinium</taxon>
    </lineage>
</organism>
<reference evidence="2" key="1">
    <citation type="submission" date="2021-02" db="EMBL/GenBank/DDBJ databases">
        <authorList>
            <person name="Dougan E. K."/>
            <person name="Rhodes N."/>
            <person name="Thang M."/>
            <person name="Chan C."/>
        </authorList>
    </citation>
    <scope>NUCLEOTIDE SEQUENCE</scope>
</reference>
<name>A0A812S7S5_SYMPI</name>
<proteinExistence type="predicted"/>
<evidence type="ECO:0000313" key="3">
    <source>
        <dbReference type="Proteomes" id="UP000649617"/>
    </source>
</evidence>
<gene>
    <name evidence="2" type="primary">PIF1</name>
    <name evidence="2" type="ORF">SPIL2461_LOCUS11933</name>
</gene>
<feature type="non-terminal residue" evidence="2">
    <location>
        <position position="484"/>
    </location>
</feature>
<dbReference type="EMBL" id="CAJNIZ010023696">
    <property type="protein sequence ID" value="CAE7470961.1"/>
    <property type="molecule type" value="Genomic_DNA"/>
</dbReference>
<accession>A0A812S7S5</accession>
<protein>
    <submittedName>
        <fullName evidence="2">PIF1 protein</fullName>
    </submittedName>
</protein>
<sequence length="484" mass="54461">MRSDCFFLYNNVEAAPHTWSFYDAGSLHQQTGTFASRRRALYNRIDGFLFNDLGVDTNNDQSGRSMGRRRPGIPAPPRGLSGSTGAAVHLAHAQMQKLHRTAQGKRALTLRLKQLLAIRSSCARELWARVEEHLGAEAVKEYQRRARTPGCALFLAPHPERRRGQSESSSRCVALPRLLCSADASVASNSTRGKQALKQLLALRSTDVLRLCGLFEEHLGSAALTYYKGRAGAEPRKTVQQQWKEELKLRHSVHPLPDQEGQRVWRERAREDGRMRDKKFGLAFSEQHSGRAWMSARGAALRVLGPRSLLVHVHRVPSAGASAVPPVQPRQEHPAPSSPEKMQTLRPGHRLQGARIPGPLRDLTATALWALCSCGEYGYRIHTDMTRLRWRPQSVQDQVACEARTWKERTQFFRLRPSYSASLSFVAQHDLFLAQTGCGPDKSARRLPVRFLETLQLETALWPHLYPAVALCETFVRLEDGRRV</sequence>
<comment type="caution">
    <text evidence="2">The sequence shown here is derived from an EMBL/GenBank/DDBJ whole genome shotgun (WGS) entry which is preliminary data.</text>
</comment>
<feature type="region of interest" description="Disordered" evidence="1">
    <location>
        <begin position="320"/>
        <end position="344"/>
    </location>
</feature>
<evidence type="ECO:0000256" key="1">
    <source>
        <dbReference type="SAM" id="MobiDB-lite"/>
    </source>
</evidence>
<dbReference type="Proteomes" id="UP000649617">
    <property type="component" value="Unassembled WGS sequence"/>
</dbReference>